<dbReference type="InterPro" id="IPR011417">
    <property type="entry name" value="ANTH_dom"/>
</dbReference>
<comment type="caution">
    <text evidence="3">The sequence shown here is derived from an EMBL/GenBank/DDBJ whole genome shotgun (WGS) entry which is preliminary data.</text>
</comment>
<feature type="compositionally biased region" description="Basic and acidic residues" evidence="1">
    <location>
        <begin position="1"/>
        <end position="12"/>
    </location>
</feature>
<name>A0AAW2QXR5_9LAMI</name>
<dbReference type="Pfam" id="PF07651">
    <property type="entry name" value="ANTH"/>
    <property type="match status" value="1"/>
</dbReference>
<sequence>MEEGFRCSEGPKQHLAGPALPPHRPPPPDIQKAVIRATAHYHLSFDRRNIDRVCEWIRISPCNLRPVLWSLSNRMHKTRNWVVASRVSYLMHQHSHSRLHCVRQSGQLWIFPASDDVKAGSELAFQRLSGLYYSFLDQKWLHLPAGRARNTRDVAEGCPPSGMSSCTSSVVESLIEPASSRWRGHSAPRCSYMPPRS</sequence>
<reference evidence="3" key="1">
    <citation type="submission" date="2020-06" db="EMBL/GenBank/DDBJ databases">
        <authorList>
            <person name="Li T."/>
            <person name="Hu X."/>
            <person name="Zhang T."/>
            <person name="Song X."/>
            <person name="Zhang H."/>
            <person name="Dai N."/>
            <person name="Sheng W."/>
            <person name="Hou X."/>
            <person name="Wei L."/>
        </authorList>
    </citation>
    <scope>NUCLEOTIDE SEQUENCE</scope>
    <source>
        <strain evidence="3">KEN8</strain>
        <tissue evidence="3">Leaf</tissue>
    </source>
</reference>
<dbReference type="GO" id="GO:0005543">
    <property type="term" value="F:phospholipid binding"/>
    <property type="evidence" value="ECO:0007669"/>
    <property type="project" value="InterPro"/>
</dbReference>
<organism evidence="3">
    <name type="scientific">Sesamum calycinum</name>
    <dbReference type="NCBI Taxonomy" id="2727403"/>
    <lineage>
        <taxon>Eukaryota</taxon>
        <taxon>Viridiplantae</taxon>
        <taxon>Streptophyta</taxon>
        <taxon>Embryophyta</taxon>
        <taxon>Tracheophyta</taxon>
        <taxon>Spermatophyta</taxon>
        <taxon>Magnoliopsida</taxon>
        <taxon>eudicotyledons</taxon>
        <taxon>Gunneridae</taxon>
        <taxon>Pentapetalae</taxon>
        <taxon>asterids</taxon>
        <taxon>lamiids</taxon>
        <taxon>Lamiales</taxon>
        <taxon>Pedaliaceae</taxon>
        <taxon>Sesamum</taxon>
    </lineage>
</organism>
<dbReference type="EMBL" id="JACGWM010000005">
    <property type="protein sequence ID" value="KAL0372800.1"/>
    <property type="molecule type" value="Genomic_DNA"/>
</dbReference>
<proteinExistence type="predicted"/>
<reference evidence="3" key="2">
    <citation type="journal article" date="2024" name="Plant">
        <title>Genomic evolution and insights into agronomic trait innovations of Sesamum species.</title>
        <authorList>
            <person name="Miao H."/>
            <person name="Wang L."/>
            <person name="Qu L."/>
            <person name="Liu H."/>
            <person name="Sun Y."/>
            <person name="Le M."/>
            <person name="Wang Q."/>
            <person name="Wei S."/>
            <person name="Zheng Y."/>
            <person name="Lin W."/>
            <person name="Duan Y."/>
            <person name="Cao H."/>
            <person name="Xiong S."/>
            <person name="Wang X."/>
            <person name="Wei L."/>
            <person name="Li C."/>
            <person name="Ma Q."/>
            <person name="Ju M."/>
            <person name="Zhao R."/>
            <person name="Li G."/>
            <person name="Mu C."/>
            <person name="Tian Q."/>
            <person name="Mei H."/>
            <person name="Zhang T."/>
            <person name="Gao T."/>
            <person name="Zhang H."/>
        </authorList>
    </citation>
    <scope>NUCLEOTIDE SEQUENCE</scope>
    <source>
        <strain evidence="3">KEN8</strain>
    </source>
</reference>
<evidence type="ECO:0000313" key="3">
    <source>
        <dbReference type="EMBL" id="KAL0372800.1"/>
    </source>
</evidence>
<gene>
    <name evidence="3" type="ORF">Scaly_0961600</name>
</gene>
<feature type="region of interest" description="Disordered" evidence="1">
    <location>
        <begin position="1"/>
        <end position="27"/>
    </location>
</feature>
<feature type="domain" description="AP180 N-terminal homology (ANTH)" evidence="2">
    <location>
        <begin position="29"/>
        <end position="140"/>
    </location>
</feature>
<dbReference type="AlphaFoldDB" id="A0AAW2QXR5"/>
<evidence type="ECO:0000256" key="1">
    <source>
        <dbReference type="SAM" id="MobiDB-lite"/>
    </source>
</evidence>
<protein>
    <recommendedName>
        <fullName evidence="2">AP180 N-terminal homology (ANTH) domain-containing protein</fullName>
    </recommendedName>
</protein>
<accession>A0AAW2QXR5</accession>
<evidence type="ECO:0000259" key="2">
    <source>
        <dbReference type="Pfam" id="PF07651"/>
    </source>
</evidence>
<dbReference type="Gene3D" id="1.25.40.90">
    <property type="match status" value="1"/>
</dbReference>
<dbReference type="InterPro" id="IPR008942">
    <property type="entry name" value="ENTH_VHS"/>
</dbReference>
<dbReference type="SUPFAM" id="SSF48464">
    <property type="entry name" value="ENTH/VHS domain"/>
    <property type="match status" value="1"/>
</dbReference>